<dbReference type="Proteomes" id="UP000239814">
    <property type="component" value="Chromosome"/>
</dbReference>
<evidence type="ECO:0000259" key="4">
    <source>
        <dbReference type="Pfam" id="PF16113"/>
    </source>
</evidence>
<evidence type="ECO:0000313" key="5">
    <source>
        <dbReference type="EMBL" id="AVL99817.1"/>
    </source>
</evidence>
<proteinExistence type="predicted"/>
<dbReference type="Gene3D" id="3.90.226.10">
    <property type="entry name" value="2-enoyl-CoA Hydratase, Chain A, domain 1"/>
    <property type="match status" value="1"/>
</dbReference>
<dbReference type="NCBIfam" id="NF004127">
    <property type="entry name" value="PRK05617.1"/>
    <property type="match status" value="1"/>
</dbReference>
<accession>A0A2S0KDP2</accession>
<reference evidence="5 6" key="1">
    <citation type="submission" date="2018-03" db="EMBL/GenBank/DDBJ databases">
        <title>Characteristics and genome of n-alkane degrading marine bacteria Gordonia iterans isolated from crude oil contaminated in Tae-an, South Korea.</title>
        <authorList>
            <person name="Lee S.-S."/>
            <person name="Kim H."/>
        </authorList>
    </citation>
    <scope>NUCLEOTIDE SEQUENCE [LARGE SCALE GENOMIC DNA]</scope>
    <source>
        <strain evidence="5 6">Co17</strain>
    </source>
</reference>
<evidence type="ECO:0000256" key="2">
    <source>
        <dbReference type="ARBA" id="ARBA00011915"/>
    </source>
</evidence>
<protein>
    <recommendedName>
        <fullName evidence="2">3-hydroxyisobutyryl-CoA hydrolase</fullName>
        <ecNumber evidence="2">3.1.2.4</ecNumber>
    </recommendedName>
</protein>
<dbReference type="InterPro" id="IPR029045">
    <property type="entry name" value="ClpP/crotonase-like_dom_sf"/>
</dbReference>
<evidence type="ECO:0000256" key="3">
    <source>
        <dbReference type="ARBA" id="ARBA00022801"/>
    </source>
</evidence>
<evidence type="ECO:0000256" key="1">
    <source>
        <dbReference type="ARBA" id="ARBA00001709"/>
    </source>
</evidence>
<dbReference type="AlphaFoldDB" id="A0A2S0KDP2"/>
<dbReference type="Pfam" id="PF16113">
    <property type="entry name" value="ECH_2"/>
    <property type="match status" value="1"/>
</dbReference>
<dbReference type="InterPro" id="IPR032259">
    <property type="entry name" value="HIBYL-CoA-H"/>
</dbReference>
<comment type="catalytic activity">
    <reaction evidence="1">
        <text>3-hydroxy-2-methylpropanoyl-CoA + H2O = 3-hydroxy-2-methylpropanoate + CoA + H(+)</text>
        <dbReference type="Rhea" id="RHEA:20888"/>
        <dbReference type="ChEBI" id="CHEBI:11805"/>
        <dbReference type="ChEBI" id="CHEBI:15377"/>
        <dbReference type="ChEBI" id="CHEBI:15378"/>
        <dbReference type="ChEBI" id="CHEBI:57287"/>
        <dbReference type="ChEBI" id="CHEBI:57340"/>
        <dbReference type="EC" id="3.1.2.4"/>
    </reaction>
</comment>
<sequence length="334" mass="35205">MSFLRTSVTGGVGEIVLDRPRALNALDQSMIDEMFDVLSRWGDDDAIETVLVTSASPRAFCAGGDIRAIREYAVDGDTAAITRYFSSEYRLDQLIAEYPKPYVALIDGAAMGGGLGISVHGELRVVTENALLAMPETAIGFFPDVGATYFLPRLPDGVGVWLGLTGARLRGAEAVAVGLATHFVPAADLPAVAERIRAGSPLGEVLAGHRDLPPVDLPLRKIADYFPLGFPPAGILGGLRGATDDDWAQEMADTFDQASPTSLAVTAALIEAGASSSLEQCLERELHAAEIITATPDFAEGVRAVLVDKDRDPAFDPSTLDAVDEALVARIVGA</sequence>
<dbReference type="GO" id="GO:0003860">
    <property type="term" value="F:3-hydroxyisobutyryl-CoA hydrolase activity"/>
    <property type="evidence" value="ECO:0007669"/>
    <property type="project" value="UniProtKB-EC"/>
</dbReference>
<gene>
    <name evidence="5" type="ORF">C6V83_05495</name>
</gene>
<dbReference type="KEGG" id="git:C6V83_05495"/>
<feature type="domain" description="Enoyl-CoA hydratase/isomerase" evidence="4">
    <location>
        <begin position="13"/>
        <end position="331"/>
    </location>
</feature>
<dbReference type="GO" id="GO:0006574">
    <property type="term" value="P:L-valine catabolic process"/>
    <property type="evidence" value="ECO:0007669"/>
    <property type="project" value="TreeGrafter"/>
</dbReference>
<dbReference type="EC" id="3.1.2.4" evidence="2"/>
<dbReference type="PANTHER" id="PTHR43176">
    <property type="entry name" value="3-HYDROXYISOBUTYRYL-COA HYDROLASE-RELATED"/>
    <property type="match status" value="1"/>
</dbReference>
<evidence type="ECO:0000313" key="6">
    <source>
        <dbReference type="Proteomes" id="UP000239814"/>
    </source>
</evidence>
<name>A0A2S0KDP2_9ACTN</name>
<organism evidence="5 6">
    <name type="scientific">Gordonia iterans</name>
    <dbReference type="NCBI Taxonomy" id="1004901"/>
    <lineage>
        <taxon>Bacteria</taxon>
        <taxon>Bacillati</taxon>
        <taxon>Actinomycetota</taxon>
        <taxon>Actinomycetes</taxon>
        <taxon>Mycobacteriales</taxon>
        <taxon>Gordoniaceae</taxon>
        <taxon>Gordonia</taxon>
    </lineage>
</organism>
<dbReference type="InterPro" id="IPR045004">
    <property type="entry name" value="ECH_dom"/>
</dbReference>
<keyword evidence="3" id="KW-0378">Hydrolase</keyword>
<keyword evidence="6" id="KW-1185">Reference proteome</keyword>
<dbReference type="CDD" id="cd06558">
    <property type="entry name" value="crotonase-like"/>
    <property type="match status" value="1"/>
</dbReference>
<dbReference type="OrthoDB" id="9790967at2"/>
<dbReference type="PANTHER" id="PTHR43176:SF3">
    <property type="entry name" value="3-HYDROXYISOBUTYRYL-COA HYDROLASE, MITOCHONDRIAL"/>
    <property type="match status" value="1"/>
</dbReference>
<dbReference type="SUPFAM" id="SSF52096">
    <property type="entry name" value="ClpP/crotonase"/>
    <property type="match status" value="1"/>
</dbReference>
<dbReference type="EMBL" id="CP027433">
    <property type="protein sequence ID" value="AVL99817.1"/>
    <property type="molecule type" value="Genomic_DNA"/>
</dbReference>
<dbReference type="RefSeq" id="WP_105941549.1">
    <property type="nucleotide sequence ID" value="NZ_CP027433.1"/>
</dbReference>